<dbReference type="SUPFAM" id="SSF56300">
    <property type="entry name" value="Metallo-dependent phosphatases"/>
    <property type="match status" value="1"/>
</dbReference>
<dbReference type="Gene3D" id="3.60.21.10">
    <property type="match status" value="1"/>
</dbReference>
<dbReference type="Pfam" id="PF00149">
    <property type="entry name" value="Metallophos"/>
    <property type="match status" value="1"/>
</dbReference>
<name>A0A6C0EXJ3_9ZZZZ</name>
<dbReference type="InterPro" id="IPR029052">
    <property type="entry name" value="Metallo-depent_PP-like"/>
</dbReference>
<dbReference type="EMBL" id="MN738980">
    <property type="protein sequence ID" value="QHT33876.1"/>
    <property type="molecule type" value="Genomic_DNA"/>
</dbReference>
<dbReference type="AlphaFoldDB" id="A0A6C0EXJ3"/>
<feature type="region of interest" description="Disordered" evidence="1">
    <location>
        <begin position="57"/>
        <end position="90"/>
    </location>
</feature>
<feature type="compositionally biased region" description="Basic and acidic residues" evidence="1">
    <location>
        <begin position="63"/>
        <end position="73"/>
    </location>
</feature>
<dbReference type="GO" id="GO:0016787">
    <property type="term" value="F:hydrolase activity"/>
    <property type="evidence" value="ECO:0007669"/>
    <property type="project" value="InterPro"/>
</dbReference>
<dbReference type="PANTHER" id="PTHR46546:SF4">
    <property type="entry name" value="SHEWANELLA-LIKE PROTEIN PHOSPHATASE 1"/>
    <property type="match status" value="1"/>
</dbReference>
<dbReference type="InterPro" id="IPR004843">
    <property type="entry name" value="Calcineurin-like_PHP"/>
</dbReference>
<evidence type="ECO:0000313" key="3">
    <source>
        <dbReference type="EMBL" id="QHT33876.1"/>
    </source>
</evidence>
<organism evidence="3">
    <name type="scientific">viral metagenome</name>
    <dbReference type="NCBI Taxonomy" id="1070528"/>
    <lineage>
        <taxon>unclassified sequences</taxon>
        <taxon>metagenomes</taxon>
        <taxon>organismal metagenomes</taxon>
    </lineage>
</organism>
<reference evidence="3" key="1">
    <citation type="journal article" date="2020" name="Nature">
        <title>Giant virus diversity and host interactions through global metagenomics.</title>
        <authorList>
            <person name="Schulz F."/>
            <person name="Roux S."/>
            <person name="Paez-Espino D."/>
            <person name="Jungbluth S."/>
            <person name="Walsh D.A."/>
            <person name="Denef V.J."/>
            <person name="McMahon K.D."/>
            <person name="Konstantinidis K.T."/>
            <person name="Eloe-Fadrosh E.A."/>
            <person name="Kyrpides N.C."/>
            <person name="Woyke T."/>
        </authorList>
    </citation>
    <scope>NUCLEOTIDE SEQUENCE</scope>
    <source>
        <strain evidence="3">GVMAG-M-3300009161-52</strain>
    </source>
</reference>
<feature type="domain" description="Calcineurin-like phosphoesterase" evidence="2">
    <location>
        <begin position="129"/>
        <end position="281"/>
    </location>
</feature>
<accession>A0A6C0EXJ3</accession>
<dbReference type="PANTHER" id="PTHR46546">
    <property type="entry name" value="SHEWANELLA-LIKE PROTEIN PHOSPHATASE 1"/>
    <property type="match status" value="1"/>
</dbReference>
<protein>
    <recommendedName>
        <fullName evidence="2">Calcineurin-like phosphoesterase domain-containing protein</fullName>
    </recommendedName>
</protein>
<proteinExistence type="predicted"/>
<evidence type="ECO:0000256" key="1">
    <source>
        <dbReference type="SAM" id="MobiDB-lite"/>
    </source>
</evidence>
<evidence type="ECO:0000259" key="2">
    <source>
        <dbReference type="Pfam" id="PF00149"/>
    </source>
</evidence>
<sequence>MSRKPNLRKEVSDTECIKESIHIPIMTKHTKKDVKPYSTIKDILRSSLQNIFKRKNKKSSHNLLHDPNHDPHQNPRIYSRHRRQSSKKQNYNNNYISKLIDLYYNNDDVAQKYLDTIDDKTHIHPQQRRIIVIGDIHGDFDAAITCLILAKCIEPIVPPERKTVPAMDAFFNKLKWIGEDTYIVQLGDQIDRVRPQDWNSNDITNDRAYQDEGSTLEIFYLFYYLDILARAANGRVMSIIGNHEIMNVEGDFRYVSLQEFKCFKDHLSSTYHRNSRFPYHSKTLKNNSHRLKDLDNENKWSNSSNSSSRKRQYSNLPIGYRERLYAFSPTGLCANMMGTNNYTILQIGKWLFCHGSPVLRTFKNYSTEMINNVMSMYLLGLESDDNTVEEYYNDISQSNSKESILWNRKFGNVEVNDDTTTTMSNNNTSNQDKNNKLTKSLDIILEAYNKKNNPKIPATHIAVGHTPQFQGNMGINSICGGRAWRCDVGMSRAFGKCDQEEEDIRKPQVLEILGEKINIM</sequence>